<keyword evidence="2" id="KW-1185">Reference proteome</keyword>
<feature type="non-terminal residue" evidence="1">
    <location>
        <position position="112"/>
    </location>
</feature>
<accession>A0A087U245</accession>
<proteinExistence type="predicted"/>
<dbReference type="AlphaFoldDB" id="A0A087U245"/>
<gene>
    <name evidence="1" type="ORF">X975_12785</name>
</gene>
<sequence length="112" mass="11748">MSDESKCCVVKSNGGALQKECCKVTVNCSCPCSKADDQHNCTTSVACDSDGKAEQVVECCCCTLAVNCAVKCPPADGKADAQSDENEKVCQVTVRCKAKKSEDCCCTVTLTC</sequence>
<name>A0A087U245_STEMI</name>
<dbReference type="EMBL" id="KK117793">
    <property type="protein sequence ID" value="KFM71434.1"/>
    <property type="molecule type" value="Genomic_DNA"/>
</dbReference>
<organism evidence="1 2">
    <name type="scientific">Stegodyphus mimosarum</name>
    <name type="common">African social velvet spider</name>
    <dbReference type="NCBI Taxonomy" id="407821"/>
    <lineage>
        <taxon>Eukaryota</taxon>
        <taxon>Metazoa</taxon>
        <taxon>Ecdysozoa</taxon>
        <taxon>Arthropoda</taxon>
        <taxon>Chelicerata</taxon>
        <taxon>Arachnida</taxon>
        <taxon>Araneae</taxon>
        <taxon>Araneomorphae</taxon>
        <taxon>Entelegynae</taxon>
        <taxon>Eresoidea</taxon>
        <taxon>Eresidae</taxon>
        <taxon>Stegodyphus</taxon>
    </lineage>
</organism>
<protein>
    <submittedName>
        <fullName evidence="1">Uncharacterized protein</fullName>
    </submittedName>
</protein>
<dbReference type="OrthoDB" id="10336796at2759"/>
<reference evidence="1 2" key="1">
    <citation type="submission" date="2013-11" db="EMBL/GenBank/DDBJ databases">
        <title>Genome sequencing of Stegodyphus mimosarum.</title>
        <authorList>
            <person name="Bechsgaard J."/>
        </authorList>
    </citation>
    <scope>NUCLEOTIDE SEQUENCE [LARGE SCALE GENOMIC DNA]</scope>
</reference>
<evidence type="ECO:0000313" key="1">
    <source>
        <dbReference type="EMBL" id="KFM71434.1"/>
    </source>
</evidence>
<dbReference type="Proteomes" id="UP000054359">
    <property type="component" value="Unassembled WGS sequence"/>
</dbReference>
<evidence type="ECO:0000313" key="2">
    <source>
        <dbReference type="Proteomes" id="UP000054359"/>
    </source>
</evidence>